<comment type="caution">
    <text evidence="3">The sequence shown here is derived from an EMBL/GenBank/DDBJ whole genome shotgun (WGS) entry which is preliminary data.</text>
</comment>
<evidence type="ECO:0000313" key="4">
    <source>
        <dbReference type="Proteomes" id="UP000321049"/>
    </source>
</evidence>
<dbReference type="RefSeq" id="WP_146846487.1">
    <property type="nucleotide sequence ID" value="NZ_BJWH01000012.1"/>
</dbReference>
<keyword evidence="4" id="KW-1185">Reference proteome</keyword>
<gene>
    <name evidence="3" type="ORF">CTE05_24490</name>
</gene>
<dbReference type="EMBL" id="BJWH01000012">
    <property type="protein sequence ID" value="GEL98902.1"/>
    <property type="molecule type" value="Genomic_DNA"/>
</dbReference>
<sequence>MSVASIDLTQMAALVRALENAASDVSSHRSSLRSGLESVMLSAEELQRIDAVSTWIDGQLPGLRRRLALARHIEAQVPGFQGYVQLDESTVPTTTPAEAKERADRAAHLIEEYGSGEDLPQELVDLLAENGTDPYFAYELALQVSPEEVADLVIDASNTRRSLVRNSSLSPDIEDVEKFDEQYEALLDGLGTTFGTATQGTGDHALPEGYAKSWSDAITDENPETLGQASALGLVISRGSFSTPFLTTVAQDVYDYERQVDTRDMWYDRAHSMSEGFGAIDPVHGDDEGAPTGYTEYYDPLAGIMAAVGRNPEAAHSLFGTGPTVTIEGGGKTATTNAFLEYVLVKRRWPVDDGAGSNAAIAAAITPFEGGDTISAAIATDAREIFDIKAAEVEEARENQNPFSEIGHLVLDGLGLIPLIGEPVDAINAVWYAAEGNTVDAALSGAALIPFLGWGATGGKWTRRALSADEIAILVSRGVDIDRLRSFDASIDLVARADGLPMPHLTFTDLDAFNRAANVPHPNAIYEFRGMAWETDHLGRTRSVSGQMNLGDGGRNSTLTALIGNEGLPTDIGFHLVADSLGGATNRLNVLPGNGKPYDGLVNLNQGQWASMERSIRKALRGETPGKVEIHIEPMYRDGNVSTRPDEFVVKLQIDGKTFEYEWTNDAQPRPPR</sequence>
<feature type="domain" description="Type VII secretion system protein EssD-like" evidence="1">
    <location>
        <begin position="522"/>
        <end position="656"/>
    </location>
</feature>
<dbReference type="AlphaFoldDB" id="A0A511JLL4"/>
<reference evidence="3 4" key="1">
    <citation type="submission" date="2019-07" db="EMBL/GenBank/DDBJ databases">
        <title>Whole genome shotgun sequence of Cellulomonas terrae NBRC 100819.</title>
        <authorList>
            <person name="Hosoyama A."/>
            <person name="Uohara A."/>
            <person name="Ohji S."/>
            <person name="Ichikawa N."/>
        </authorList>
    </citation>
    <scope>NUCLEOTIDE SEQUENCE [LARGE SCALE GENOMIC DNA]</scope>
    <source>
        <strain evidence="3 4">NBRC 100819</strain>
    </source>
</reference>
<evidence type="ECO:0000313" key="3">
    <source>
        <dbReference type="EMBL" id="GEL98902.1"/>
    </source>
</evidence>
<dbReference type="Pfam" id="PF13930">
    <property type="entry name" value="Endonuclea_NS_2"/>
    <property type="match status" value="1"/>
</dbReference>
<accession>A0A511JLL4</accession>
<dbReference type="OrthoDB" id="4981820at2"/>
<dbReference type="InterPro" id="IPR044927">
    <property type="entry name" value="Endonuclea_NS_2"/>
</dbReference>
<dbReference type="Pfam" id="PF20211">
    <property type="entry name" value="DUF6571"/>
    <property type="match status" value="1"/>
</dbReference>
<evidence type="ECO:0008006" key="5">
    <source>
        <dbReference type="Google" id="ProtNLM"/>
    </source>
</evidence>
<dbReference type="CDD" id="cd20745">
    <property type="entry name" value="FIX_RhsA_AHH_HNH-like"/>
    <property type="match status" value="1"/>
</dbReference>
<feature type="domain" description="DUF6571" evidence="2">
    <location>
        <begin position="98"/>
        <end position="318"/>
    </location>
</feature>
<evidence type="ECO:0000259" key="1">
    <source>
        <dbReference type="Pfam" id="PF13930"/>
    </source>
</evidence>
<dbReference type="InterPro" id="IPR046701">
    <property type="entry name" value="DUF6571"/>
</dbReference>
<evidence type="ECO:0000259" key="2">
    <source>
        <dbReference type="Pfam" id="PF20211"/>
    </source>
</evidence>
<proteinExistence type="predicted"/>
<protein>
    <recommendedName>
        <fullName evidence="5">LXG domain-containing protein</fullName>
    </recommendedName>
</protein>
<dbReference type="Proteomes" id="UP000321049">
    <property type="component" value="Unassembled WGS sequence"/>
</dbReference>
<organism evidence="3 4">
    <name type="scientific">Cellulomonas terrae</name>
    <dbReference type="NCBI Taxonomy" id="311234"/>
    <lineage>
        <taxon>Bacteria</taxon>
        <taxon>Bacillati</taxon>
        <taxon>Actinomycetota</taxon>
        <taxon>Actinomycetes</taxon>
        <taxon>Micrococcales</taxon>
        <taxon>Cellulomonadaceae</taxon>
        <taxon>Cellulomonas</taxon>
    </lineage>
</organism>
<name>A0A511JLL4_9CELL</name>